<comment type="similarity">
    <text evidence="4 16">Belongs to the ATP phosphoribosyltransferase family. Short subfamily.</text>
</comment>
<evidence type="ECO:0000256" key="10">
    <source>
        <dbReference type="ARBA" id="ARBA00022676"/>
    </source>
</evidence>
<dbReference type="InterPro" id="IPR018198">
    <property type="entry name" value="ATP_PRibTrfase_CS"/>
</dbReference>
<dbReference type="SUPFAM" id="SSF53850">
    <property type="entry name" value="Periplasmic binding protein-like II"/>
    <property type="match status" value="1"/>
</dbReference>
<dbReference type="UniPathway" id="UPA00031">
    <property type="reaction ID" value="UER00006"/>
</dbReference>
<comment type="function">
    <text evidence="15 16">Catalyzes the condensation of ATP and 5-phosphoribose 1-diphosphate to form N'-(5'-phosphoribosyl)-ATP (PR-ATP). Has a crucial role in the pathway because the rate of histidine biosynthesis seems to be controlled primarily by regulation of HisG enzymatic activity.</text>
</comment>
<evidence type="ECO:0000313" key="18">
    <source>
        <dbReference type="EMBL" id="KNE18856.1"/>
    </source>
</evidence>
<comment type="catalytic activity">
    <reaction evidence="1 16">
        <text>1-(5-phospho-beta-D-ribosyl)-ATP + diphosphate = 5-phospho-alpha-D-ribose 1-diphosphate + ATP</text>
        <dbReference type="Rhea" id="RHEA:18473"/>
        <dbReference type="ChEBI" id="CHEBI:30616"/>
        <dbReference type="ChEBI" id="CHEBI:33019"/>
        <dbReference type="ChEBI" id="CHEBI:58017"/>
        <dbReference type="ChEBI" id="CHEBI:73183"/>
        <dbReference type="EC" id="2.4.2.17"/>
    </reaction>
</comment>
<keyword evidence="8 16" id="KW-0963">Cytoplasm</keyword>
<dbReference type="InterPro" id="IPR001348">
    <property type="entry name" value="ATP_PRibTrfase_HisG"/>
</dbReference>
<dbReference type="NCBIfam" id="TIGR00070">
    <property type="entry name" value="hisG"/>
    <property type="match status" value="1"/>
</dbReference>
<dbReference type="InterPro" id="IPR013820">
    <property type="entry name" value="ATP_PRibTrfase_cat"/>
</dbReference>
<dbReference type="GO" id="GO:0003879">
    <property type="term" value="F:ATP phosphoribosyltransferase activity"/>
    <property type="evidence" value="ECO:0007669"/>
    <property type="project" value="UniProtKB-UniRule"/>
</dbReference>
<evidence type="ECO:0000256" key="8">
    <source>
        <dbReference type="ARBA" id="ARBA00022490"/>
    </source>
</evidence>
<evidence type="ECO:0000256" key="6">
    <source>
        <dbReference type="ARBA" id="ARBA00011946"/>
    </source>
</evidence>
<evidence type="ECO:0000259" key="17">
    <source>
        <dbReference type="Pfam" id="PF01634"/>
    </source>
</evidence>
<feature type="domain" description="ATP phosphoribosyltransferase catalytic" evidence="17">
    <location>
        <begin position="54"/>
        <end position="204"/>
    </location>
</feature>
<dbReference type="AlphaFoldDB" id="A0A0L0QJW8"/>
<dbReference type="EC" id="2.4.2.17" evidence="6 16"/>
<reference evidence="19" key="1">
    <citation type="submission" date="2015-07" db="EMBL/GenBank/DDBJ databases">
        <title>Fjat-10053 dsm26.</title>
        <authorList>
            <person name="Liu B."/>
            <person name="Wang J."/>
            <person name="Zhu Y."/>
            <person name="Liu G."/>
            <person name="Chen Q."/>
            <person name="Chen Z."/>
            <person name="Lan J."/>
            <person name="Che J."/>
            <person name="Ge C."/>
            <person name="Shi H."/>
            <person name="Pan Z."/>
            <person name="Liu X."/>
        </authorList>
    </citation>
    <scope>NUCLEOTIDE SEQUENCE [LARGE SCALE GENOMIC DNA]</scope>
    <source>
        <strain evidence="19">DSM 26</strain>
    </source>
</reference>
<dbReference type="PANTHER" id="PTHR21403">
    <property type="entry name" value="ATP PHOSPHORIBOSYLTRANSFERASE ATP-PRTASE"/>
    <property type="match status" value="1"/>
</dbReference>
<dbReference type="GO" id="GO:0005737">
    <property type="term" value="C:cytoplasm"/>
    <property type="evidence" value="ECO:0007669"/>
    <property type="project" value="UniProtKB-SubCell"/>
</dbReference>
<dbReference type="GO" id="GO:0000105">
    <property type="term" value="P:L-histidine biosynthetic process"/>
    <property type="evidence" value="ECO:0007669"/>
    <property type="project" value="UniProtKB-UniRule"/>
</dbReference>
<evidence type="ECO:0000256" key="2">
    <source>
        <dbReference type="ARBA" id="ARBA00004496"/>
    </source>
</evidence>
<evidence type="ECO:0000256" key="9">
    <source>
        <dbReference type="ARBA" id="ARBA00022605"/>
    </source>
</evidence>
<keyword evidence="12 16" id="KW-0547">Nucleotide-binding</keyword>
<dbReference type="CDD" id="cd13595">
    <property type="entry name" value="PBP2_HisGs"/>
    <property type="match status" value="1"/>
</dbReference>
<dbReference type="InterPro" id="IPR024893">
    <property type="entry name" value="ATP_PRibTrfase_HisG_short"/>
</dbReference>
<dbReference type="GeneID" id="66871832"/>
<accession>A0A0L0QJW8</accession>
<dbReference type="PATRIC" id="fig|1473.5.peg.427"/>
<evidence type="ECO:0000256" key="7">
    <source>
        <dbReference type="ARBA" id="ARBA00020998"/>
    </source>
</evidence>
<dbReference type="PROSITE" id="PS01316">
    <property type="entry name" value="ATP_P_PHORIBOSYLTR"/>
    <property type="match status" value="1"/>
</dbReference>
<keyword evidence="14 16" id="KW-0368">Histidine biosynthesis</keyword>
<gene>
    <name evidence="16" type="primary">hisG</name>
    <name evidence="18" type="ORF">AFK71_09705</name>
</gene>
<organism evidence="18 19">
    <name type="scientific">Virgibacillus pantothenticus</name>
    <dbReference type="NCBI Taxonomy" id="1473"/>
    <lineage>
        <taxon>Bacteria</taxon>
        <taxon>Bacillati</taxon>
        <taxon>Bacillota</taxon>
        <taxon>Bacilli</taxon>
        <taxon>Bacillales</taxon>
        <taxon>Bacillaceae</taxon>
        <taxon>Virgibacillus</taxon>
    </lineage>
</organism>
<keyword evidence="11 16" id="KW-0808">Transferase</keyword>
<sequence length="214" mass="23359">MAEFTIAVAKGRIADHSIRLLNTMGVTFEQLTPSSRKLVFYSSDKTIRLIFVKAIDVPTYVEKGAADMGIVGKDNILESQADVYEVLDLKIGTCKFAVAGKPGQQLDAFQSLTIATKYPTVARNYFSRKGKPIEIVKLNGSVELAPIIGLADVIVDIVETGNTLKENGLVVLEQVESISTRLIVNKASFALKSVAIQSFINTFKQSLEESTWNA</sequence>
<dbReference type="RefSeq" id="WP_050351348.1">
    <property type="nucleotide sequence ID" value="NZ_BOSN01000002.1"/>
</dbReference>
<evidence type="ECO:0000256" key="5">
    <source>
        <dbReference type="ARBA" id="ARBA00011496"/>
    </source>
</evidence>
<dbReference type="EMBL" id="LGTO01000007">
    <property type="protein sequence ID" value="KNE18856.1"/>
    <property type="molecule type" value="Genomic_DNA"/>
</dbReference>
<proteinExistence type="inferred from homology"/>
<dbReference type="PANTHER" id="PTHR21403:SF8">
    <property type="entry name" value="ATP PHOSPHORIBOSYLTRANSFERASE"/>
    <property type="match status" value="1"/>
</dbReference>
<keyword evidence="19" id="KW-1185">Reference proteome</keyword>
<protein>
    <recommendedName>
        <fullName evidence="7 16">ATP phosphoribosyltransferase</fullName>
        <shortName evidence="16">ATP-PRT</shortName>
        <shortName evidence="16">ATP-PRTase</shortName>
        <ecNumber evidence="6 16">2.4.2.17</ecNumber>
    </recommendedName>
</protein>
<dbReference type="Proteomes" id="UP000036780">
    <property type="component" value="Unassembled WGS sequence"/>
</dbReference>
<dbReference type="Pfam" id="PF01634">
    <property type="entry name" value="HisG"/>
    <property type="match status" value="1"/>
</dbReference>
<dbReference type="GO" id="GO:0005524">
    <property type="term" value="F:ATP binding"/>
    <property type="evidence" value="ECO:0007669"/>
    <property type="project" value="UniProtKB-KW"/>
</dbReference>
<name>A0A0L0QJW8_VIRPA</name>
<comment type="pathway">
    <text evidence="3 16">Amino-acid biosynthesis; L-histidine biosynthesis; L-histidine from 5-phospho-alpha-D-ribose 1-diphosphate: step 1/9.</text>
</comment>
<comment type="subunit">
    <text evidence="5 16">Heteromultimer composed of HisG and HisZ subunits.</text>
</comment>
<dbReference type="FunFam" id="3.40.190.10:FF:000011">
    <property type="entry name" value="ATP phosphoribosyltransferase"/>
    <property type="match status" value="1"/>
</dbReference>
<evidence type="ECO:0000256" key="15">
    <source>
        <dbReference type="ARBA" id="ARBA00024861"/>
    </source>
</evidence>
<dbReference type="HAMAP" id="MF_01018">
    <property type="entry name" value="HisG_Short"/>
    <property type="match status" value="1"/>
</dbReference>
<comment type="caution">
    <text evidence="18">The sequence shown here is derived from an EMBL/GenBank/DDBJ whole genome shotgun (WGS) entry which is preliminary data.</text>
</comment>
<evidence type="ECO:0000256" key="1">
    <source>
        <dbReference type="ARBA" id="ARBA00000915"/>
    </source>
</evidence>
<dbReference type="OrthoDB" id="9801867at2"/>
<evidence type="ECO:0000256" key="16">
    <source>
        <dbReference type="HAMAP-Rule" id="MF_01018"/>
    </source>
</evidence>
<evidence type="ECO:0000256" key="4">
    <source>
        <dbReference type="ARBA" id="ARBA00009489"/>
    </source>
</evidence>
<keyword evidence="10 16" id="KW-0328">Glycosyltransferase</keyword>
<dbReference type="Gene3D" id="3.40.190.10">
    <property type="entry name" value="Periplasmic binding protein-like II"/>
    <property type="match status" value="2"/>
</dbReference>
<evidence type="ECO:0000256" key="12">
    <source>
        <dbReference type="ARBA" id="ARBA00022741"/>
    </source>
</evidence>
<comment type="subcellular location">
    <subcellularLocation>
        <location evidence="2 16">Cytoplasm</location>
    </subcellularLocation>
</comment>
<keyword evidence="13 16" id="KW-0067">ATP-binding</keyword>
<evidence type="ECO:0000313" key="19">
    <source>
        <dbReference type="Proteomes" id="UP000036780"/>
    </source>
</evidence>
<evidence type="ECO:0000256" key="14">
    <source>
        <dbReference type="ARBA" id="ARBA00023102"/>
    </source>
</evidence>
<comment type="domain">
    <text evidence="16">Lacks the C-terminal regulatory region which is replaced by HisZ.</text>
</comment>
<keyword evidence="9 16" id="KW-0028">Amino-acid biosynthesis</keyword>
<evidence type="ECO:0000256" key="3">
    <source>
        <dbReference type="ARBA" id="ARBA00004667"/>
    </source>
</evidence>
<evidence type="ECO:0000256" key="13">
    <source>
        <dbReference type="ARBA" id="ARBA00022840"/>
    </source>
</evidence>
<dbReference type="FunFam" id="3.40.190.10:FF:000008">
    <property type="entry name" value="ATP phosphoribosyltransferase"/>
    <property type="match status" value="1"/>
</dbReference>
<evidence type="ECO:0000256" key="11">
    <source>
        <dbReference type="ARBA" id="ARBA00022679"/>
    </source>
</evidence>